<dbReference type="Pfam" id="PF09486">
    <property type="entry name" value="HrpB7"/>
    <property type="match status" value="1"/>
</dbReference>
<reference evidence="2 3" key="1">
    <citation type="submission" date="2017-11" db="EMBL/GenBank/DDBJ databases">
        <authorList>
            <person name="Seth-Smith MB H."/>
        </authorList>
    </citation>
    <scope>NUCLEOTIDE SEQUENCE [LARGE SCALE GENOMIC DNA]</scope>
    <source>
        <strain evidence="2">E</strain>
    </source>
</reference>
<keyword evidence="3" id="KW-1185">Reference proteome</keyword>
<organism evidence="2 3">
    <name type="scientific">Burkholderia stabilis</name>
    <dbReference type="NCBI Taxonomy" id="95485"/>
    <lineage>
        <taxon>Bacteria</taxon>
        <taxon>Pseudomonadati</taxon>
        <taxon>Pseudomonadota</taxon>
        <taxon>Betaproteobacteria</taxon>
        <taxon>Burkholderiales</taxon>
        <taxon>Burkholderiaceae</taxon>
        <taxon>Burkholderia</taxon>
        <taxon>Burkholderia cepacia complex</taxon>
    </lineage>
</organism>
<accession>A0AAJ5NDR0</accession>
<dbReference type="Proteomes" id="UP000268684">
    <property type="component" value="Chromosome III"/>
</dbReference>
<evidence type="ECO:0000313" key="3">
    <source>
        <dbReference type="Proteomes" id="UP000268684"/>
    </source>
</evidence>
<dbReference type="AlphaFoldDB" id="A0AAJ5NDR0"/>
<protein>
    <submittedName>
        <fullName evidence="2">Type III secretion protein HrpB7,Bacterial type III secretion protein (HrpB7)</fullName>
    </submittedName>
</protein>
<feature type="coiled-coil region" evidence="1">
    <location>
        <begin position="94"/>
        <end position="156"/>
    </location>
</feature>
<name>A0AAJ5NDR0_9BURK</name>
<gene>
    <name evidence="2" type="ORF">BSTAB16_6761</name>
</gene>
<evidence type="ECO:0000313" key="2">
    <source>
        <dbReference type="EMBL" id="VBB16554.1"/>
    </source>
</evidence>
<evidence type="ECO:0000256" key="1">
    <source>
        <dbReference type="SAM" id="Coils"/>
    </source>
</evidence>
<dbReference type="Gene3D" id="1.10.287.1490">
    <property type="match status" value="1"/>
</dbReference>
<dbReference type="GeneID" id="71059172"/>
<dbReference type="RefSeq" id="WP_122172813.1">
    <property type="nucleotide sequence ID" value="NZ_JAKDEA010000004.1"/>
</dbReference>
<dbReference type="EMBL" id="LR025744">
    <property type="protein sequence ID" value="VBB16554.1"/>
    <property type="molecule type" value="Genomic_DNA"/>
</dbReference>
<keyword evidence="1" id="KW-0175">Coiled coil</keyword>
<proteinExistence type="predicted"/>
<dbReference type="InterPro" id="IPR013392">
    <property type="entry name" value="T3SS_HrpB7"/>
</dbReference>
<sequence>MTAVSQRRIAALTHANARRTREIDGWRGELTTRFGERSTLLERRAMKREQIEGEERTIAGQQARIDRMTSDGDGFSIESFTQCVRYIGVVSDRKRGMVAELEKLDGELERAESAISTLQRQIATATQKIEQCDERIAAIRRALDLAREDAQDEENEEMATARFIRRRALQG</sequence>